<dbReference type="KEGG" id="slp:Slip_1803"/>
<protein>
    <submittedName>
        <fullName evidence="2">Uncharacterized protein</fullName>
    </submittedName>
</protein>
<evidence type="ECO:0000256" key="1">
    <source>
        <dbReference type="SAM" id="Phobius"/>
    </source>
</evidence>
<dbReference type="HOGENOM" id="CLU_3318241_0_0_9"/>
<organism evidence="2 3">
    <name type="scientific">Syntrophothermus lipocalidus (strain DSM 12680 / TGB-C1)</name>
    <dbReference type="NCBI Taxonomy" id="643648"/>
    <lineage>
        <taxon>Bacteria</taxon>
        <taxon>Bacillati</taxon>
        <taxon>Bacillota</taxon>
        <taxon>Clostridia</taxon>
        <taxon>Eubacteriales</taxon>
        <taxon>Syntrophomonadaceae</taxon>
        <taxon>Syntrophothermus</taxon>
    </lineage>
</organism>
<sequence length="39" mass="4260">MVFEFFFGAAAGITLGIAIVVLPCILMYNRLASGRRGRQ</sequence>
<dbReference type="EMBL" id="CP002048">
    <property type="protein sequence ID" value="ADI02558.1"/>
    <property type="molecule type" value="Genomic_DNA"/>
</dbReference>
<feature type="transmembrane region" description="Helical" evidence="1">
    <location>
        <begin position="6"/>
        <end position="28"/>
    </location>
</feature>
<keyword evidence="1" id="KW-0812">Transmembrane</keyword>
<keyword evidence="1" id="KW-1133">Transmembrane helix</keyword>
<proteinExistence type="predicted"/>
<keyword evidence="1" id="KW-0472">Membrane</keyword>
<keyword evidence="3" id="KW-1185">Reference proteome</keyword>
<dbReference type="Proteomes" id="UP000000378">
    <property type="component" value="Chromosome"/>
</dbReference>
<name>D7CPC3_SYNLT</name>
<gene>
    <name evidence="2" type="ordered locus">Slip_1803</name>
</gene>
<dbReference type="AlphaFoldDB" id="D7CPC3"/>
<accession>D7CPC3</accession>
<evidence type="ECO:0000313" key="2">
    <source>
        <dbReference type="EMBL" id="ADI02558.1"/>
    </source>
</evidence>
<reference evidence="2 3" key="2">
    <citation type="journal article" date="2010" name="Stand. Genomic Sci.">
        <title>Complete genome sequence of Syntrophothermus lipocalidus type strain (TGB-C1).</title>
        <authorList>
            <person name="Djao O.D."/>
            <person name="Zhang X."/>
            <person name="Lucas S."/>
            <person name="Lapidus A."/>
            <person name="Del Rio T.G."/>
            <person name="Nolan M."/>
            <person name="Tice H."/>
            <person name="Cheng J.F."/>
            <person name="Han C."/>
            <person name="Tapia R."/>
            <person name="Goodwin L."/>
            <person name="Pitluck S."/>
            <person name="Liolios K."/>
            <person name="Ivanova N."/>
            <person name="Mavromatis K."/>
            <person name="Mikhailova N."/>
            <person name="Ovchinnikova G."/>
            <person name="Pati A."/>
            <person name="Brambilla E."/>
            <person name="Chen A."/>
            <person name="Palaniappan K."/>
            <person name="Land M."/>
            <person name="Hauser L."/>
            <person name="Chang Y.J."/>
            <person name="Jeffries C.D."/>
            <person name="Rohde M."/>
            <person name="Sikorski J."/>
            <person name="Spring S."/>
            <person name="Goker M."/>
            <person name="Detter J.C."/>
            <person name="Woyke T."/>
            <person name="Bristow J."/>
            <person name="Eisen J.A."/>
            <person name="Markowitz V."/>
            <person name="Hugenholtz P."/>
            <person name="Kyrpides N.C."/>
            <person name="Klenk H.P."/>
        </authorList>
    </citation>
    <scope>NUCLEOTIDE SEQUENCE [LARGE SCALE GENOMIC DNA]</scope>
    <source>
        <strain evidence="3">DSM 12680 / TGB-C1</strain>
    </source>
</reference>
<reference evidence="3" key="1">
    <citation type="journal article" date="2010" name="Stand. Genomic Sci.">
        <title>Complete genome sequence of Syntrophothermus lipocalidus type strain (TGB-C1T).</title>
        <authorList>
            <consortium name="US DOE Joint Genome Institute (JGI-PGF)"/>
            <person name="Djao O."/>
            <person name="Zhang X."/>
            <person name="Lucas S."/>
            <person name="Lapidus A."/>
            <person name="Glavina Del Rio T."/>
            <person name="Nolan M."/>
            <person name="Tice H."/>
            <person name="Cheng J."/>
            <person name="Han C."/>
            <person name="Tapia R."/>
            <person name="Goodwin L."/>
            <person name="Pitluck S."/>
            <person name="Liolios K."/>
            <person name="Ivanova N."/>
            <person name="Mavromatis K."/>
            <person name="Mikhailova N."/>
            <person name="Ovchinnikova G."/>
            <person name="Pati A."/>
            <person name="Brambilla E."/>
            <person name="Chen A."/>
            <person name="Palaniappan K."/>
            <person name="Land M."/>
            <person name="Hauser L."/>
            <person name="Chang Y."/>
            <person name="Jeffries C."/>
            <person name="Rohde M."/>
            <person name="Sikorski J."/>
            <person name="Spring S."/>
            <person name="Goker M."/>
            <person name="Detter J."/>
            <person name="Woyke T."/>
            <person name="Bristow J."/>
            <person name="Eisen J."/>
            <person name="Markowitz V."/>
            <person name="Hugenholtz P."/>
            <person name="Kyrpides N."/>
            <person name="Klenk H."/>
        </authorList>
    </citation>
    <scope>NUCLEOTIDE SEQUENCE [LARGE SCALE GENOMIC DNA]</scope>
    <source>
        <strain evidence="3">DSM 12680 / TGB-C1</strain>
    </source>
</reference>
<evidence type="ECO:0000313" key="3">
    <source>
        <dbReference type="Proteomes" id="UP000000378"/>
    </source>
</evidence>